<dbReference type="OrthoDB" id="9804262at2"/>
<dbReference type="InterPro" id="IPR013497">
    <property type="entry name" value="Topo_IA_cen"/>
</dbReference>
<keyword evidence="3" id="KW-0479">Metal-binding</keyword>
<organism evidence="13 14">
    <name type="scientific">Serpentinicella alkaliphila</name>
    <dbReference type="NCBI Taxonomy" id="1734049"/>
    <lineage>
        <taxon>Bacteria</taxon>
        <taxon>Bacillati</taxon>
        <taxon>Bacillota</taxon>
        <taxon>Clostridia</taxon>
        <taxon>Peptostreptococcales</taxon>
        <taxon>Natronincolaceae</taxon>
        <taxon>Serpentinicella</taxon>
    </lineage>
</organism>
<dbReference type="EC" id="5.6.2.1" evidence="10"/>
<dbReference type="Proteomes" id="UP000295504">
    <property type="component" value="Unassembled WGS sequence"/>
</dbReference>
<dbReference type="PANTHER" id="PTHR42785">
    <property type="entry name" value="DNA TOPOISOMERASE, TYPE IA, CORE"/>
    <property type="match status" value="1"/>
</dbReference>
<dbReference type="Gene3D" id="3.40.50.140">
    <property type="match status" value="1"/>
</dbReference>
<evidence type="ECO:0000256" key="10">
    <source>
        <dbReference type="HAMAP-Rule" id="MF_00952"/>
    </source>
</evidence>
<dbReference type="SMART" id="SM00436">
    <property type="entry name" value="TOP1Bc"/>
    <property type="match status" value="1"/>
</dbReference>
<dbReference type="CDD" id="cd03363">
    <property type="entry name" value="TOPRIM_TopoIA_TopoI"/>
    <property type="match status" value="1"/>
</dbReference>
<feature type="region of interest" description="Interaction with DNA" evidence="10">
    <location>
        <begin position="163"/>
        <end position="168"/>
    </location>
</feature>
<accession>A0A4R2TSG8</accession>
<dbReference type="Pfam" id="PF01396">
    <property type="entry name" value="Zn_ribbon_Top1"/>
    <property type="match status" value="3"/>
</dbReference>
<evidence type="ECO:0000256" key="5">
    <source>
        <dbReference type="ARBA" id="ARBA00022833"/>
    </source>
</evidence>
<dbReference type="Gene3D" id="1.10.460.10">
    <property type="entry name" value="Topoisomerase I, domain 2"/>
    <property type="match status" value="1"/>
</dbReference>
<dbReference type="InterPro" id="IPR023405">
    <property type="entry name" value="Topo_IA_core_domain"/>
</dbReference>
<dbReference type="InterPro" id="IPR003602">
    <property type="entry name" value="Topo_IA_DNA-bd_dom"/>
</dbReference>
<feature type="site" description="Interaction with DNA" evidence="10">
    <location>
        <position position="155"/>
    </location>
</feature>
<dbReference type="Gene3D" id="3.30.65.10">
    <property type="entry name" value="Bacterial Topoisomerase I, domain 1"/>
    <property type="match status" value="2"/>
</dbReference>
<keyword evidence="4" id="KW-0863">Zinc-finger</keyword>
<dbReference type="GO" id="GO:0008270">
    <property type="term" value="F:zinc ion binding"/>
    <property type="evidence" value="ECO:0007669"/>
    <property type="project" value="UniProtKB-KW"/>
</dbReference>
<dbReference type="InterPro" id="IPR028612">
    <property type="entry name" value="Topoisom_1_IA"/>
</dbReference>
<dbReference type="InterPro" id="IPR000380">
    <property type="entry name" value="Topo_IA"/>
</dbReference>
<keyword evidence="7 10" id="KW-0799">Topoisomerase</keyword>
<evidence type="ECO:0000256" key="4">
    <source>
        <dbReference type="ARBA" id="ARBA00022771"/>
    </source>
</evidence>
<feature type="site" description="Interaction with DNA" evidence="10">
    <location>
        <position position="33"/>
    </location>
</feature>
<dbReference type="RefSeq" id="WP_132847586.1">
    <property type="nucleotide sequence ID" value="NZ_CP058648.1"/>
</dbReference>
<comment type="caution">
    <text evidence="13">The sequence shown here is derived from an EMBL/GenBank/DDBJ whole genome shotgun (WGS) entry which is preliminary data.</text>
</comment>
<evidence type="ECO:0000256" key="8">
    <source>
        <dbReference type="ARBA" id="ARBA00023125"/>
    </source>
</evidence>
<dbReference type="SMART" id="SM00493">
    <property type="entry name" value="TOPRIM"/>
    <property type="match status" value="1"/>
</dbReference>
<feature type="site" description="Interaction with DNA" evidence="10">
    <location>
        <position position="140"/>
    </location>
</feature>
<dbReference type="Pfam" id="PF01751">
    <property type="entry name" value="Toprim"/>
    <property type="match status" value="1"/>
</dbReference>
<dbReference type="InterPro" id="IPR005733">
    <property type="entry name" value="TopoI_bac-type"/>
</dbReference>
<gene>
    <name evidence="10" type="primary">topA</name>
    <name evidence="13" type="ORF">EDD79_100428</name>
</gene>
<evidence type="ECO:0000256" key="1">
    <source>
        <dbReference type="ARBA" id="ARBA00000213"/>
    </source>
</evidence>
<proteinExistence type="inferred from homology"/>
<dbReference type="InterPro" id="IPR013824">
    <property type="entry name" value="Topo_IA_cen_sub1"/>
</dbReference>
<dbReference type="SUPFAM" id="SSF56712">
    <property type="entry name" value="Prokaryotic type I DNA topoisomerase"/>
    <property type="match status" value="1"/>
</dbReference>
<keyword evidence="14" id="KW-1185">Reference proteome</keyword>
<dbReference type="HAMAP" id="MF_00952">
    <property type="entry name" value="Topoisom_1_prok"/>
    <property type="match status" value="1"/>
</dbReference>
<dbReference type="PROSITE" id="PS50880">
    <property type="entry name" value="TOPRIM"/>
    <property type="match status" value="1"/>
</dbReference>
<dbReference type="PRINTS" id="PR00417">
    <property type="entry name" value="PRTPISMRASEI"/>
</dbReference>
<feature type="domain" description="Topo IA-type catalytic" evidence="12">
    <location>
        <begin position="129"/>
        <end position="555"/>
    </location>
</feature>
<keyword evidence="9 10" id="KW-0413">Isomerase</keyword>
<feature type="domain" description="Toprim" evidence="11">
    <location>
        <begin position="3"/>
        <end position="113"/>
    </location>
</feature>
<reference evidence="13 14" key="1">
    <citation type="submission" date="2019-03" db="EMBL/GenBank/DDBJ databases">
        <title>Genomic Encyclopedia of Type Strains, Phase IV (KMG-IV): sequencing the most valuable type-strain genomes for metagenomic binning, comparative biology and taxonomic classification.</title>
        <authorList>
            <person name="Goeker M."/>
        </authorList>
    </citation>
    <scope>NUCLEOTIDE SEQUENCE [LARGE SCALE GENOMIC DNA]</scope>
    <source>
        <strain evidence="13 14">DSM 100013</strain>
    </source>
</reference>
<dbReference type="InterPro" id="IPR034149">
    <property type="entry name" value="TOPRIM_TopoI"/>
</dbReference>
<dbReference type="PANTHER" id="PTHR42785:SF1">
    <property type="entry name" value="DNA TOPOISOMERASE"/>
    <property type="match status" value="1"/>
</dbReference>
<dbReference type="Gene3D" id="2.70.20.10">
    <property type="entry name" value="Topoisomerase I, domain 3"/>
    <property type="match status" value="1"/>
</dbReference>
<evidence type="ECO:0000256" key="7">
    <source>
        <dbReference type="ARBA" id="ARBA00023029"/>
    </source>
</evidence>
<name>A0A4R2TSG8_9FIRM</name>
<evidence type="ECO:0000256" key="6">
    <source>
        <dbReference type="ARBA" id="ARBA00022842"/>
    </source>
</evidence>
<keyword evidence="6" id="KW-0460">Magnesium</keyword>
<comment type="similarity">
    <text evidence="2 10">Belongs to the type IA topoisomerase family.</text>
</comment>
<sequence length="692" mass="78504">MAKSLVIVESPAKAKTIKKFLGPNYTVKASIGHIIDLPKSKLGVDIDNNFDPQYITIRGKGEVLKEIKAEAKKAKKVYLATDPDREGEAISWHLSNALNINSEEPCRIEFNEITKNAIKHAIKHPRKINMHLVDAQQARRVLDRLVGYKISPLLWRKMRKGLSAGRVQSVATKLIKEREEEIKAFIPEEYWSILAKLKTNNGEKFEGKFNRGPDGSKDLSNETEVNSILSLLKKKELTITDIKETEKKRSANNPFTTSTLQQEASNKLGFSTKKTMSVAQQLYEGVDIAKEGTVGLITYIRTDSIRLSDEAIKSISQYIESTYGKEYLTKTKKTEKKEKGVQDAHEAIRPTEVLREPDKVKDSLTKDQYKLYKLIWERTVASQMASAIYDTVSIELQENDVIFKASGSRLKFKGFLEVYTFGSVSEDILLPKLNKGDVIKITSIEPNQHFTQPPARYTEASLVRTMEELGIGRPSTYSPTISTILSRGYVEKDGKSLRPTELGIIVTEILDEFFPEVIDVNFTADFEKYLDSVEDGQGNWKSLIKHFYKDFEVMLQKAEENMEVIDLVEESDEDCNKCNAKMLIKHGRYGKFLACSNYPECTNTKPILNKIGVTCPICQEGEVVERRSKKGRLFYGCSLFPQCRFVSWGKPINEKCPQCNNVLIHKVNKKSEKIMCSSKECKYEREVVGSES</sequence>
<dbReference type="CDD" id="cd00186">
    <property type="entry name" value="TOP1Ac"/>
    <property type="match status" value="1"/>
</dbReference>
<evidence type="ECO:0000313" key="13">
    <source>
        <dbReference type="EMBL" id="TCQ05847.1"/>
    </source>
</evidence>
<dbReference type="InterPro" id="IPR013826">
    <property type="entry name" value="Topo_IA_cen_sub3"/>
</dbReference>
<feature type="active site" description="O-(5'-phospho-DNA)-tyrosine intermediate" evidence="10">
    <location>
        <position position="299"/>
    </location>
</feature>
<keyword evidence="8 10" id="KW-0238">DNA-binding</keyword>
<dbReference type="SMART" id="SM00437">
    <property type="entry name" value="TOP1Ac"/>
    <property type="match status" value="1"/>
</dbReference>
<dbReference type="Gene3D" id="1.10.290.10">
    <property type="entry name" value="Topoisomerase I, domain 4"/>
    <property type="match status" value="1"/>
</dbReference>
<feature type="site" description="Interaction with DNA" evidence="10">
    <location>
        <position position="148"/>
    </location>
</feature>
<evidence type="ECO:0000259" key="12">
    <source>
        <dbReference type="PROSITE" id="PS52039"/>
    </source>
</evidence>
<dbReference type="EMBL" id="SLYC01000004">
    <property type="protein sequence ID" value="TCQ05847.1"/>
    <property type="molecule type" value="Genomic_DNA"/>
</dbReference>
<feature type="site" description="Interaction with DNA" evidence="10">
    <location>
        <position position="301"/>
    </location>
</feature>
<comment type="subunit">
    <text evidence="10">Monomer.</text>
</comment>
<dbReference type="InterPro" id="IPR013825">
    <property type="entry name" value="Topo_IA_cen_sub2"/>
</dbReference>
<protein>
    <recommendedName>
        <fullName evidence="10">DNA topoisomerase 1</fullName>
        <ecNumber evidence="10">5.6.2.1</ecNumber>
    </recommendedName>
    <alternativeName>
        <fullName evidence="10">DNA topoisomerase I</fullName>
    </alternativeName>
</protein>
<dbReference type="InterPro" id="IPR023406">
    <property type="entry name" value="Topo_IA_AS"/>
</dbReference>
<comment type="catalytic activity">
    <reaction evidence="1 10">
        <text>ATP-independent breakage of single-stranded DNA, followed by passage and rejoining.</text>
        <dbReference type="EC" id="5.6.2.1"/>
    </reaction>
</comment>
<dbReference type="Pfam" id="PF01131">
    <property type="entry name" value="Topoisom_bac"/>
    <property type="match status" value="1"/>
</dbReference>
<dbReference type="PROSITE" id="PS00396">
    <property type="entry name" value="TOPO_IA_1"/>
    <property type="match status" value="1"/>
</dbReference>
<feature type="site" description="Interaction with DNA" evidence="10">
    <location>
        <position position="487"/>
    </location>
</feature>
<dbReference type="InterPro" id="IPR003601">
    <property type="entry name" value="Topo_IA_2"/>
</dbReference>
<evidence type="ECO:0000259" key="11">
    <source>
        <dbReference type="PROSITE" id="PS50880"/>
    </source>
</evidence>
<dbReference type="InterPro" id="IPR013498">
    <property type="entry name" value="Topo_IA_Znf"/>
</dbReference>
<dbReference type="GO" id="GO:0005694">
    <property type="term" value="C:chromosome"/>
    <property type="evidence" value="ECO:0007669"/>
    <property type="project" value="InterPro"/>
</dbReference>
<dbReference type="SUPFAM" id="SSF57783">
    <property type="entry name" value="Zinc beta-ribbon"/>
    <property type="match status" value="1"/>
</dbReference>
<comment type="function">
    <text evidence="10">Releases the supercoiling and torsional tension of DNA, which is introduced during the DNA replication and transcription, by transiently cleaving and rejoining one strand of the DNA duplex. Introduces a single-strand break via transesterification at a target site in duplex DNA. The scissile phosphodiester is attacked by the catalytic tyrosine of the enzyme, resulting in the formation of a DNA-(5'-phosphotyrosyl)-enzyme intermediate and the expulsion of a 3'-OH DNA strand. The free DNA strand then undergoes passage around the unbroken strand, thus removing DNA supercoils. Finally, in the religation step, the DNA 3'-OH attacks the covalent intermediate to expel the active-site tyrosine and restore the DNA phosphodiester backbone.</text>
</comment>
<evidence type="ECO:0000256" key="3">
    <source>
        <dbReference type="ARBA" id="ARBA00022723"/>
    </source>
</evidence>
<keyword evidence="5" id="KW-0862">Zinc</keyword>
<dbReference type="GO" id="GO:0006265">
    <property type="term" value="P:DNA topological change"/>
    <property type="evidence" value="ECO:0007669"/>
    <property type="project" value="UniProtKB-UniRule"/>
</dbReference>
<feature type="site" description="Interaction with DNA" evidence="10">
    <location>
        <position position="143"/>
    </location>
</feature>
<dbReference type="AlphaFoldDB" id="A0A4R2TSG8"/>
<feature type="site" description="Interaction with DNA" evidence="10">
    <location>
        <position position="139"/>
    </location>
</feature>
<evidence type="ECO:0000313" key="14">
    <source>
        <dbReference type="Proteomes" id="UP000295504"/>
    </source>
</evidence>
<dbReference type="PROSITE" id="PS52039">
    <property type="entry name" value="TOPO_IA_2"/>
    <property type="match status" value="1"/>
</dbReference>
<dbReference type="NCBIfam" id="TIGR01051">
    <property type="entry name" value="topA_bact"/>
    <property type="match status" value="1"/>
</dbReference>
<evidence type="ECO:0000256" key="9">
    <source>
        <dbReference type="ARBA" id="ARBA00023235"/>
    </source>
</evidence>
<dbReference type="GO" id="GO:0003677">
    <property type="term" value="F:DNA binding"/>
    <property type="evidence" value="ECO:0007669"/>
    <property type="project" value="UniProtKB-KW"/>
</dbReference>
<evidence type="ECO:0000256" key="2">
    <source>
        <dbReference type="ARBA" id="ARBA00009446"/>
    </source>
</evidence>
<dbReference type="GO" id="GO:0003917">
    <property type="term" value="F:DNA topoisomerase type I (single strand cut, ATP-independent) activity"/>
    <property type="evidence" value="ECO:0007669"/>
    <property type="project" value="UniProtKB-UniRule"/>
</dbReference>
<dbReference type="InterPro" id="IPR006171">
    <property type="entry name" value="TOPRIM_dom"/>
</dbReference>